<evidence type="ECO:0000256" key="1">
    <source>
        <dbReference type="SAM" id="MobiDB-lite"/>
    </source>
</evidence>
<proteinExistence type="predicted"/>
<gene>
    <name evidence="2" type="ORF">MFFC18_03780</name>
</gene>
<sequence length="51" mass="6048">MAAMTTGQKEKLKEILGDSYDQQEMFRRSREEQMTKQREAAEKNALEQRAR</sequence>
<dbReference type="AlphaFoldDB" id="A0A5B9P4W3"/>
<dbReference type="Proteomes" id="UP000322214">
    <property type="component" value="Chromosome"/>
</dbReference>
<keyword evidence="3" id="KW-1185">Reference proteome</keyword>
<organism evidence="2 3">
    <name type="scientific">Mariniblastus fucicola</name>
    <dbReference type="NCBI Taxonomy" id="980251"/>
    <lineage>
        <taxon>Bacteria</taxon>
        <taxon>Pseudomonadati</taxon>
        <taxon>Planctomycetota</taxon>
        <taxon>Planctomycetia</taxon>
        <taxon>Pirellulales</taxon>
        <taxon>Pirellulaceae</taxon>
        <taxon>Mariniblastus</taxon>
    </lineage>
</organism>
<feature type="region of interest" description="Disordered" evidence="1">
    <location>
        <begin position="1"/>
        <end position="51"/>
    </location>
</feature>
<evidence type="ECO:0000313" key="3">
    <source>
        <dbReference type="Proteomes" id="UP000322214"/>
    </source>
</evidence>
<dbReference type="KEGG" id="mff:MFFC18_03780"/>
<feature type="compositionally biased region" description="Basic and acidic residues" evidence="1">
    <location>
        <begin position="24"/>
        <end position="51"/>
    </location>
</feature>
<dbReference type="RefSeq" id="WP_157665162.1">
    <property type="nucleotide sequence ID" value="NZ_CP042912.1"/>
</dbReference>
<protein>
    <submittedName>
        <fullName evidence="2">Uncharacterized protein</fullName>
    </submittedName>
</protein>
<dbReference type="EMBL" id="CP042912">
    <property type="protein sequence ID" value="QEG20529.1"/>
    <property type="molecule type" value="Genomic_DNA"/>
</dbReference>
<evidence type="ECO:0000313" key="2">
    <source>
        <dbReference type="EMBL" id="QEG20529.1"/>
    </source>
</evidence>
<reference evidence="2 3" key="1">
    <citation type="submission" date="2019-08" db="EMBL/GenBank/DDBJ databases">
        <title>Deep-cultivation of Planctomycetes and their phenomic and genomic characterization uncovers novel biology.</title>
        <authorList>
            <person name="Wiegand S."/>
            <person name="Jogler M."/>
            <person name="Boedeker C."/>
            <person name="Pinto D."/>
            <person name="Vollmers J."/>
            <person name="Rivas-Marin E."/>
            <person name="Kohn T."/>
            <person name="Peeters S.H."/>
            <person name="Heuer A."/>
            <person name="Rast P."/>
            <person name="Oberbeckmann S."/>
            <person name="Bunk B."/>
            <person name="Jeske O."/>
            <person name="Meyerdierks A."/>
            <person name="Storesund J.E."/>
            <person name="Kallscheuer N."/>
            <person name="Luecker S."/>
            <person name="Lage O.M."/>
            <person name="Pohl T."/>
            <person name="Merkel B.J."/>
            <person name="Hornburger P."/>
            <person name="Mueller R.-W."/>
            <person name="Bruemmer F."/>
            <person name="Labrenz M."/>
            <person name="Spormann A.M."/>
            <person name="Op den Camp H."/>
            <person name="Overmann J."/>
            <person name="Amann R."/>
            <person name="Jetten M.S.M."/>
            <person name="Mascher T."/>
            <person name="Medema M.H."/>
            <person name="Devos D.P."/>
            <person name="Kaster A.-K."/>
            <person name="Ovreas L."/>
            <person name="Rohde M."/>
            <person name="Galperin M.Y."/>
            <person name="Jogler C."/>
        </authorList>
    </citation>
    <scope>NUCLEOTIDE SEQUENCE [LARGE SCALE GENOMIC DNA]</scope>
    <source>
        <strain evidence="2 3">FC18</strain>
    </source>
</reference>
<name>A0A5B9P4W3_9BACT</name>
<accession>A0A5B9P4W3</accession>
<dbReference type="STRING" id="980251.GCA_001642875_02438"/>